<dbReference type="GO" id="GO:0015344">
    <property type="term" value="F:siderophore uptake transmembrane transporter activity"/>
    <property type="evidence" value="ECO:0007669"/>
    <property type="project" value="TreeGrafter"/>
</dbReference>
<keyword evidence="11" id="KW-1185">Reference proteome</keyword>
<keyword evidence="2 7" id="KW-0813">Transport</keyword>
<name>A0A2A4G0B4_9FLAO</name>
<comment type="caution">
    <text evidence="10">The sequence shown here is derived from an EMBL/GenBank/DDBJ whole genome shotgun (WGS) entry which is preliminary data.</text>
</comment>
<evidence type="ECO:0000256" key="1">
    <source>
        <dbReference type="ARBA" id="ARBA00004571"/>
    </source>
</evidence>
<feature type="chain" id="PRO_5012675201" evidence="8">
    <location>
        <begin position="22"/>
        <end position="623"/>
    </location>
</feature>
<evidence type="ECO:0000259" key="9">
    <source>
        <dbReference type="Pfam" id="PF07715"/>
    </source>
</evidence>
<reference evidence="10 11" key="1">
    <citation type="submission" date="2017-04" db="EMBL/GenBank/DDBJ databases">
        <title>A new member of the family Flavobacteriaceae isolated from ascidians.</title>
        <authorList>
            <person name="Chen L."/>
        </authorList>
    </citation>
    <scope>NUCLEOTIDE SEQUENCE [LARGE SCALE GENOMIC DNA]</scope>
    <source>
        <strain evidence="10 11">HQA918</strain>
    </source>
</reference>
<dbReference type="InterPro" id="IPR036942">
    <property type="entry name" value="Beta-barrel_TonB_sf"/>
</dbReference>
<dbReference type="GO" id="GO:0044718">
    <property type="term" value="P:siderophore transmembrane transport"/>
    <property type="evidence" value="ECO:0007669"/>
    <property type="project" value="TreeGrafter"/>
</dbReference>
<dbReference type="AlphaFoldDB" id="A0A2A4G0B4"/>
<evidence type="ECO:0000256" key="6">
    <source>
        <dbReference type="ARBA" id="ARBA00023237"/>
    </source>
</evidence>
<sequence>MIKKRMYGLWAMACVGFIAHAQQQESETQLQELDEVVVTDTKLALNRAQSGKTVITITKAEIVAAQGLKVSELIARKSGIEIAGSRGREGSVYGVFVRGGRGRQVLVLIDGIRVNDPSSGGQEYDLRMLDLSQIESMEIIKGAASTLYGTNAATAVIKIKTKTAGKEKISATIGSNLGTNNTAENRNSNIANFSNNINLNGTLGAFNYVVGFGQRYADGMSAIETNTNEEDPFSSFNTDLKLGYAISDKWNLSVFGNHSKMRTEFDESFGNIDAPYVYTSEQKRVGLNSNYSYGKGSLHVKGAYSEYDSESVSAFPATYEGENWVMDIYNTHAFNEQWQTVIGVNYIDDSAQFGEGADFRIIDPYINVVYTAPYGVNLSLGGRLNNHSEYGSHFVYNVNPSYHFDLKGGSMKVLASYATSYITPSLTQLFGPFGANPELEPEENRTIEGGVEFANGNKVRASAVYFNRKEENYITFGPNFTNINAENTIDAQGMELELDWRPLEKLRLSTNYTFTERKGDLAIRLPKHALNAHLDYSLSQRTQILFDYEYTGDRVDQDFNQMNYPVVDLEPFSLFDIRVNHQIIQNKLTGYVLVANIFNEDYTEVIGFSTRGRNVLVGLRLQL</sequence>
<keyword evidence="6 7" id="KW-0998">Cell outer membrane</keyword>
<keyword evidence="3 7" id="KW-1134">Transmembrane beta strand</keyword>
<dbReference type="OrthoDB" id="9758472at2"/>
<evidence type="ECO:0000256" key="8">
    <source>
        <dbReference type="SAM" id="SignalP"/>
    </source>
</evidence>
<evidence type="ECO:0000256" key="4">
    <source>
        <dbReference type="ARBA" id="ARBA00022692"/>
    </source>
</evidence>
<dbReference type="InterPro" id="IPR037066">
    <property type="entry name" value="Plug_dom_sf"/>
</dbReference>
<comment type="subcellular location">
    <subcellularLocation>
        <location evidence="1 7">Cell outer membrane</location>
        <topology evidence="1 7">Multi-pass membrane protein</topology>
    </subcellularLocation>
</comment>
<dbReference type="Gene3D" id="2.170.130.10">
    <property type="entry name" value="TonB-dependent receptor, plug domain"/>
    <property type="match status" value="1"/>
</dbReference>
<dbReference type="RefSeq" id="WP_097443810.1">
    <property type="nucleotide sequence ID" value="NZ_NBWU01000009.1"/>
</dbReference>
<dbReference type="SUPFAM" id="SSF56935">
    <property type="entry name" value="Porins"/>
    <property type="match status" value="1"/>
</dbReference>
<dbReference type="Proteomes" id="UP000219559">
    <property type="component" value="Unassembled WGS sequence"/>
</dbReference>
<dbReference type="InterPro" id="IPR012910">
    <property type="entry name" value="Plug_dom"/>
</dbReference>
<dbReference type="GO" id="GO:0009279">
    <property type="term" value="C:cell outer membrane"/>
    <property type="evidence" value="ECO:0007669"/>
    <property type="project" value="UniProtKB-SubCell"/>
</dbReference>
<dbReference type="InterPro" id="IPR039426">
    <property type="entry name" value="TonB-dep_rcpt-like"/>
</dbReference>
<evidence type="ECO:0000313" key="11">
    <source>
        <dbReference type="Proteomes" id="UP000219559"/>
    </source>
</evidence>
<evidence type="ECO:0000256" key="7">
    <source>
        <dbReference type="PROSITE-ProRule" id="PRU01360"/>
    </source>
</evidence>
<proteinExistence type="inferred from homology"/>
<organism evidence="10 11">
    <name type="scientific">Sediminicola luteus</name>
    <dbReference type="NCBI Taxonomy" id="319238"/>
    <lineage>
        <taxon>Bacteria</taxon>
        <taxon>Pseudomonadati</taxon>
        <taxon>Bacteroidota</taxon>
        <taxon>Flavobacteriia</taxon>
        <taxon>Flavobacteriales</taxon>
        <taxon>Flavobacteriaceae</taxon>
        <taxon>Sediminicola</taxon>
    </lineage>
</organism>
<dbReference type="PANTHER" id="PTHR30069:SF50">
    <property type="entry name" value="TONB-DEPENDENT RECEPTOR HI_1217-RELATED"/>
    <property type="match status" value="1"/>
</dbReference>
<protein>
    <submittedName>
        <fullName evidence="10">TonB-dependent receptor</fullName>
    </submittedName>
</protein>
<dbReference type="PANTHER" id="PTHR30069">
    <property type="entry name" value="TONB-DEPENDENT OUTER MEMBRANE RECEPTOR"/>
    <property type="match status" value="1"/>
</dbReference>
<gene>
    <name evidence="10" type="ORF">B7P33_18980</name>
</gene>
<dbReference type="EMBL" id="NBWU01000009">
    <property type="protein sequence ID" value="PCE62439.1"/>
    <property type="molecule type" value="Genomic_DNA"/>
</dbReference>
<dbReference type="Pfam" id="PF07715">
    <property type="entry name" value="Plug"/>
    <property type="match status" value="1"/>
</dbReference>
<evidence type="ECO:0000256" key="5">
    <source>
        <dbReference type="ARBA" id="ARBA00023136"/>
    </source>
</evidence>
<accession>A0A2A4G0B4</accession>
<feature type="signal peptide" evidence="8">
    <location>
        <begin position="1"/>
        <end position="21"/>
    </location>
</feature>
<evidence type="ECO:0000313" key="10">
    <source>
        <dbReference type="EMBL" id="PCE62439.1"/>
    </source>
</evidence>
<evidence type="ECO:0000256" key="3">
    <source>
        <dbReference type="ARBA" id="ARBA00022452"/>
    </source>
</evidence>
<dbReference type="Gene3D" id="2.40.170.20">
    <property type="entry name" value="TonB-dependent receptor, beta-barrel domain"/>
    <property type="match status" value="1"/>
</dbReference>
<feature type="domain" description="TonB-dependent receptor plug" evidence="9">
    <location>
        <begin position="50"/>
        <end position="155"/>
    </location>
</feature>
<keyword evidence="10" id="KW-0675">Receptor</keyword>
<dbReference type="PROSITE" id="PS52016">
    <property type="entry name" value="TONB_DEPENDENT_REC_3"/>
    <property type="match status" value="1"/>
</dbReference>
<keyword evidence="5 7" id="KW-0472">Membrane</keyword>
<keyword evidence="4 7" id="KW-0812">Transmembrane</keyword>
<keyword evidence="8" id="KW-0732">Signal</keyword>
<evidence type="ECO:0000256" key="2">
    <source>
        <dbReference type="ARBA" id="ARBA00022448"/>
    </source>
</evidence>
<comment type="similarity">
    <text evidence="7">Belongs to the TonB-dependent receptor family.</text>
</comment>